<comment type="similarity">
    <text evidence="1">Belongs to the FAM136 family.</text>
</comment>
<reference evidence="2" key="2">
    <citation type="submission" date="2020-03" db="EMBL/GenBank/DDBJ databases">
        <title>Walnut 2.0.</title>
        <authorList>
            <person name="Marrano A."/>
            <person name="Britton M."/>
            <person name="Zimin A.V."/>
            <person name="Zaini P.A."/>
            <person name="Workman R."/>
            <person name="Puiu D."/>
            <person name="Bianco L."/>
            <person name="Allen B.J."/>
            <person name="Troggio M."/>
            <person name="Leslie C.A."/>
            <person name="Timp W."/>
            <person name="Dendekar A."/>
            <person name="Salzberg S.L."/>
            <person name="Neale D.B."/>
        </authorList>
    </citation>
    <scope>NUCLEOTIDE SEQUENCE</scope>
    <source>
        <tissue evidence="2">Leaves</tissue>
    </source>
</reference>
<dbReference type="Pfam" id="PF05811">
    <property type="entry name" value="DUF842"/>
    <property type="match status" value="1"/>
</dbReference>
<reference evidence="2" key="1">
    <citation type="submission" date="2015-10" db="EMBL/GenBank/DDBJ databases">
        <authorList>
            <person name="Martinez-Garcia P.J."/>
            <person name="Crepeau M.W."/>
            <person name="Puiu D."/>
            <person name="Gonzalez-Ibeas D."/>
            <person name="Whalen J."/>
            <person name="Stevens K."/>
            <person name="Paul R."/>
            <person name="Butterfield T."/>
            <person name="Britton M."/>
            <person name="Reagan R."/>
            <person name="Chakraborty S."/>
            <person name="Walawage S.L."/>
            <person name="Vasquez-Gross H.A."/>
            <person name="Cardeno C."/>
            <person name="Famula R."/>
            <person name="Pratt K."/>
            <person name="Kuruganti S."/>
            <person name="Aradhya M.K."/>
            <person name="Leslie C.A."/>
            <person name="Dandekar A.M."/>
            <person name="Salzberg S.L."/>
            <person name="Wegrzyn J.L."/>
            <person name="Langley C.H."/>
            <person name="Neale D.B."/>
        </authorList>
    </citation>
    <scope>NUCLEOTIDE SEQUENCE</scope>
    <source>
        <tissue evidence="2">Leaves</tissue>
    </source>
</reference>
<evidence type="ECO:0000313" key="3">
    <source>
        <dbReference type="Proteomes" id="UP000619265"/>
    </source>
</evidence>
<dbReference type="Proteomes" id="UP000619265">
    <property type="component" value="Unassembled WGS sequence"/>
</dbReference>
<dbReference type="PANTHER" id="PTHR21096">
    <property type="entry name" value="PROTEIN FAM136A"/>
    <property type="match status" value="1"/>
</dbReference>
<dbReference type="Gramene" id="Jr07_21330_p1">
    <property type="protein sequence ID" value="cds.Jr07_21330_p1"/>
    <property type="gene ID" value="Jr07_21330"/>
</dbReference>
<evidence type="ECO:0008006" key="4">
    <source>
        <dbReference type="Google" id="ProtNLM"/>
    </source>
</evidence>
<sequence length="175" mass="19817">SIEPALEEENLIASASKALKPSEKRAEMDHLAAAEERIVTESVQQKLHQVNLAAKEYLSPIQDHVNFTLQQAYFKCAYECFDRKRNHDEISACVENCSVPVVRSQQMVENEMAKFQERLNRSLMVCQDKFEAAKLQKKPGGLQELESCVDQSTQDSIKMLPHIAGKLKASFFISD</sequence>
<dbReference type="PANTHER" id="PTHR21096:SF0">
    <property type="entry name" value="PROTEIN FAM136A"/>
    <property type="match status" value="1"/>
</dbReference>
<accession>A0A833XFP6</accession>
<evidence type="ECO:0000256" key="1">
    <source>
        <dbReference type="ARBA" id="ARBA00009952"/>
    </source>
</evidence>
<name>A0A833XFP6_JUGRE</name>
<feature type="non-terminal residue" evidence="2">
    <location>
        <position position="1"/>
    </location>
</feature>
<gene>
    <name evidence="2" type="ORF">F2P56_015727</name>
</gene>
<proteinExistence type="inferred from homology"/>
<dbReference type="AlphaFoldDB" id="A0A833XFP6"/>
<organism evidence="2 3">
    <name type="scientific">Juglans regia</name>
    <name type="common">English walnut</name>
    <dbReference type="NCBI Taxonomy" id="51240"/>
    <lineage>
        <taxon>Eukaryota</taxon>
        <taxon>Viridiplantae</taxon>
        <taxon>Streptophyta</taxon>
        <taxon>Embryophyta</taxon>
        <taxon>Tracheophyta</taxon>
        <taxon>Spermatophyta</taxon>
        <taxon>Magnoliopsida</taxon>
        <taxon>eudicotyledons</taxon>
        <taxon>Gunneridae</taxon>
        <taxon>Pentapetalae</taxon>
        <taxon>rosids</taxon>
        <taxon>fabids</taxon>
        <taxon>Fagales</taxon>
        <taxon>Juglandaceae</taxon>
        <taxon>Juglans</taxon>
    </lineage>
</organism>
<dbReference type="InterPro" id="IPR008560">
    <property type="entry name" value="DUF842_euk"/>
</dbReference>
<protein>
    <recommendedName>
        <fullName evidence="4">Protein FAM136A-like</fullName>
    </recommendedName>
</protein>
<dbReference type="EMBL" id="LIHL02000007">
    <property type="protein sequence ID" value="KAF5465748.1"/>
    <property type="molecule type" value="Genomic_DNA"/>
</dbReference>
<comment type="caution">
    <text evidence="2">The sequence shown here is derived from an EMBL/GenBank/DDBJ whole genome shotgun (WGS) entry which is preliminary data.</text>
</comment>
<evidence type="ECO:0000313" key="2">
    <source>
        <dbReference type="EMBL" id="KAF5465748.1"/>
    </source>
</evidence>